<dbReference type="EMBL" id="BAAAGE010000001">
    <property type="protein sequence ID" value="GAA0714420.1"/>
    <property type="molecule type" value="Genomic_DNA"/>
</dbReference>
<evidence type="ECO:0000313" key="1">
    <source>
        <dbReference type="EMBL" id="GAA0714420.1"/>
    </source>
</evidence>
<reference evidence="2" key="1">
    <citation type="journal article" date="2019" name="Int. J. Syst. Evol. Microbiol.">
        <title>The Global Catalogue of Microorganisms (GCM) 10K type strain sequencing project: providing services to taxonomists for standard genome sequencing and annotation.</title>
        <authorList>
            <consortium name="The Broad Institute Genomics Platform"/>
            <consortium name="The Broad Institute Genome Sequencing Center for Infectious Disease"/>
            <person name="Wu L."/>
            <person name="Ma J."/>
        </authorList>
    </citation>
    <scope>NUCLEOTIDE SEQUENCE [LARGE SCALE GENOMIC DNA]</scope>
    <source>
        <strain evidence="2">JCM 15974</strain>
    </source>
</reference>
<keyword evidence="2" id="KW-1185">Reference proteome</keyword>
<organism evidence="1 2">
    <name type="scientific">Aquimarina litoralis</name>
    <dbReference type="NCBI Taxonomy" id="584605"/>
    <lineage>
        <taxon>Bacteria</taxon>
        <taxon>Pseudomonadati</taxon>
        <taxon>Bacteroidota</taxon>
        <taxon>Flavobacteriia</taxon>
        <taxon>Flavobacteriales</taxon>
        <taxon>Flavobacteriaceae</taxon>
        <taxon>Aquimarina</taxon>
    </lineage>
</organism>
<dbReference type="Proteomes" id="UP001501758">
    <property type="component" value="Unassembled WGS sequence"/>
</dbReference>
<comment type="caution">
    <text evidence="1">The sequence shown here is derived from an EMBL/GenBank/DDBJ whole genome shotgun (WGS) entry which is preliminary data.</text>
</comment>
<dbReference type="RefSeq" id="WP_343910662.1">
    <property type="nucleotide sequence ID" value="NZ_BAAAGE010000001.1"/>
</dbReference>
<protein>
    <submittedName>
        <fullName evidence="1">Biliverdin-producing heme oxygenase</fullName>
    </submittedName>
</protein>
<proteinExistence type="predicted"/>
<name>A0ABP3TP82_9FLAO</name>
<gene>
    <name evidence="1" type="ORF">GCM10009430_07590</name>
</gene>
<evidence type="ECO:0000313" key="2">
    <source>
        <dbReference type="Proteomes" id="UP001501758"/>
    </source>
</evidence>
<dbReference type="InterPro" id="IPR016084">
    <property type="entry name" value="Haem_Oase-like_multi-hlx"/>
</dbReference>
<accession>A0ABP3TP82</accession>
<dbReference type="Pfam" id="PF01126">
    <property type="entry name" value="Heme_oxygenase"/>
    <property type="match status" value="1"/>
</dbReference>
<dbReference type="SUPFAM" id="SSF48613">
    <property type="entry name" value="Heme oxygenase-like"/>
    <property type="match status" value="1"/>
</dbReference>
<sequence length="199" mass="22893">MLSFLKKETDQLHKEVEKNSLARFILDQSITVEKYTHFLLQNYYSYLEIEQQLIANKQLAPDTLLSFISNEKSDALHKDIAYLSDHDLLNDEEFSFSVSSTAALIGALYVIEGSMLGGLLISKRLKNCKHLEEVKEFHFFGKNPEQSLTRWKTFTKVVEELSFSEEQQQHGALAAKNAFMCFKKYQNVDYAPSTTITSF</sequence>
<dbReference type="CDD" id="cd19166">
    <property type="entry name" value="HemeO-bac"/>
    <property type="match status" value="1"/>
</dbReference>
<dbReference type="Gene3D" id="1.20.910.10">
    <property type="entry name" value="Heme oxygenase-like"/>
    <property type="match status" value="1"/>
</dbReference>
<dbReference type="InterPro" id="IPR016053">
    <property type="entry name" value="Haem_Oase-like"/>
</dbReference>